<evidence type="ECO:0000313" key="4">
    <source>
        <dbReference type="Proteomes" id="UP001161757"/>
    </source>
</evidence>
<feature type="region of interest" description="Disordered" evidence="2">
    <location>
        <begin position="423"/>
        <end position="491"/>
    </location>
</feature>
<keyword evidence="1" id="KW-0175">Coiled coil</keyword>
<protein>
    <submittedName>
        <fullName evidence="3">Uncharacterized protein</fullName>
    </submittedName>
</protein>
<comment type="caution">
    <text evidence="3">The sequence shown here is derived from an EMBL/GenBank/DDBJ whole genome shotgun (WGS) entry which is preliminary data.</text>
</comment>
<gene>
    <name evidence="3" type="ORF">HRR80_008330</name>
</gene>
<name>A0AAN6EM35_EXODE</name>
<reference evidence="3" key="1">
    <citation type="submission" date="2023-01" db="EMBL/GenBank/DDBJ databases">
        <title>Exophiala dermititidis isolated from Cystic Fibrosis Patient.</title>
        <authorList>
            <person name="Kurbessoian T."/>
            <person name="Crocker A."/>
            <person name="Murante D."/>
            <person name="Hogan D.A."/>
            <person name="Stajich J.E."/>
        </authorList>
    </citation>
    <scope>NUCLEOTIDE SEQUENCE</scope>
    <source>
        <strain evidence="3">Ex8</strain>
    </source>
</reference>
<dbReference type="Proteomes" id="UP001161757">
    <property type="component" value="Unassembled WGS sequence"/>
</dbReference>
<dbReference type="EMBL" id="JAJGCB010000023">
    <property type="protein sequence ID" value="KAJ8987698.1"/>
    <property type="molecule type" value="Genomic_DNA"/>
</dbReference>
<evidence type="ECO:0000256" key="1">
    <source>
        <dbReference type="SAM" id="Coils"/>
    </source>
</evidence>
<evidence type="ECO:0000256" key="2">
    <source>
        <dbReference type="SAM" id="MobiDB-lite"/>
    </source>
</evidence>
<sequence>MPLQSREVTTGGLDDYSLADLCSTGQERSAGEESPGEEPEVIPHILSIPIDVRLEIFRYVALFDTNRSLRTEYPPTSNDTAQLFDMQPHRLFEASVFQPRGRQEINGSLPVRSSYQIDTSVLITCKTFYEEASHILYKENRVVGIRSGIPGLGAKLRNYGLHVWGPLPPSRLVGHCDKSESRRDGETAELKFNPVVLFTAKSVRPDTPVYLCNYSDAADFVHALWLLVECPFSRGMQFSLSMAVNPGIFTNRVDGLLRNVVLPWLHTNINCVHYHFAGPTLESDADTDDKDRINRRLQALKDEYRRHNVSGRPAPNVYVYHAICNSLEQVMSQAEQCLAQCNFLQAELLYERVHYEACGYVRSRAYRLVEVSQRSGFGINHIYKLIAFSAFRLCELRSGALTQSVSRRLKGLTMALEAVNIDDTGSQHNDSTGTGKKQEESRPSIAQGEKCADSKPYEEKTQQAAEACTQAGESSKSTVSTSASRHAQQTMATTRLDPALAKELALNHGILALQMPCVAPVIEWTTRLTAILLRLCAERGDWRHARTCILHMFQHVALLFKQAEDNEHRLRSGATANPSLDRKLKALYSLNVDLALAVVADWSEQRVLLEVADRARKAIVVLWGTRLKYAQGLGVNGLIWNFDEMGDEDEDD</sequence>
<feature type="coiled-coil region" evidence="1">
    <location>
        <begin position="290"/>
        <end position="347"/>
    </location>
</feature>
<dbReference type="AlphaFoldDB" id="A0AAN6EM35"/>
<feature type="compositionally biased region" description="Basic and acidic residues" evidence="2">
    <location>
        <begin position="450"/>
        <end position="461"/>
    </location>
</feature>
<organism evidence="3 4">
    <name type="scientific">Exophiala dermatitidis</name>
    <name type="common">Black yeast-like fungus</name>
    <name type="synonym">Wangiella dermatitidis</name>
    <dbReference type="NCBI Taxonomy" id="5970"/>
    <lineage>
        <taxon>Eukaryota</taxon>
        <taxon>Fungi</taxon>
        <taxon>Dikarya</taxon>
        <taxon>Ascomycota</taxon>
        <taxon>Pezizomycotina</taxon>
        <taxon>Eurotiomycetes</taxon>
        <taxon>Chaetothyriomycetidae</taxon>
        <taxon>Chaetothyriales</taxon>
        <taxon>Herpotrichiellaceae</taxon>
        <taxon>Exophiala</taxon>
    </lineage>
</organism>
<proteinExistence type="predicted"/>
<feature type="compositionally biased region" description="Low complexity" evidence="2">
    <location>
        <begin position="474"/>
        <end position="484"/>
    </location>
</feature>
<evidence type="ECO:0000313" key="3">
    <source>
        <dbReference type="EMBL" id="KAJ8987698.1"/>
    </source>
</evidence>
<accession>A0AAN6EM35</accession>
<feature type="compositionally biased region" description="Polar residues" evidence="2">
    <location>
        <begin position="423"/>
        <end position="435"/>
    </location>
</feature>